<comment type="caution">
    <text evidence="1">The sequence shown here is derived from an EMBL/GenBank/DDBJ whole genome shotgun (WGS) entry which is preliminary data.</text>
</comment>
<dbReference type="Proteomes" id="UP000276133">
    <property type="component" value="Unassembled WGS sequence"/>
</dbReference>
<reference evidence="1 2" key="1">
    <citation type="journal article" date="2018" name="Sci. Rep.">
        <title>Genomic signatures of local adaptation to the degree of environmental predictability in rotifers.</title>
        <authorList>
            <person name="Franch-Gras L."/>
            <person name="Hahn C."/>
            <person name="Garcia-Roger E.M."/>
            <person name="Carmona M.J."/>
            <person name="Serra M."/>
            <person name="Gomez A."/>
        </authorList>
    </citation>
    <scope>NUCLEOTIDE SEQUENCE [LARGE SCALE GENOMIC DNA]</scope>
    <source>
        <strain evidence="1">HYR1</strain>
    </source>
</reference>
<sequence>MKHGNPLLITSHSSHLLMYSNRAIAFLEFDCSFSSSKNSSLNTLRHLICFINTHKNVVPPFQDSTENNVEISLRFRFNYLVTIDLFFSHCKFFHK</sequence>
<organism evidence="1 2">
    <name type="scientific">Brachionus plicatilis</name>
    <name type="common">Marine rotifer</name>
    <name type="synonym">Brachionus muelleri</name>
    <dbReference type="NCBI Taxonomy" id="10195"/>
    <lineage>
        <taxon>Eukaryota</taxon>
        <taxon>Metazoa</taxon>
        <taxon>Spiralia</taxon>
        <taxon>Gnathifera</taxon>
        <taxon>Rotifera</taxon>
        <taxon>Eurotatoria</taxon>
        <taxon>Monogononta</taxon>
        <taxon>Pseudotrocha</taxon>
        <taxon>Ploima</taxon>
        <taxon>Brachionidae</taxon>
        <taxon>Brachionus</taxon>
    </lineage>
</organism>
<accession>A0A3M7R8F1</accession>
<evidence type="ECO:0000313" key="2">
    <source>
        <dbReference type="Proteomes" id="UP000276133"/>
    </source>
</evidence>
<proteinExistence type="predicted"/>
<name>A0A3M7R8F1_BRAPC</name>
<gene>
    <name evidence="1" type="ORF">BpHYR1_040315</name>
</gene>
<dbReference type="AlphaFoldDB" id="A0A3M7R8F1"/>
<dbReference type="EMBL" id="REGN01003994">
    <property type="protein sequence ID" value="RNA19701.1"/>
    <property type="molecule type" value="Genomic_DNA"/>
</dbReference>
<protein>
    <submittedName>
        <fullName evidence="1">Uncharacterized protein</fullName>
    </submittedName>
</protein>
<keyword evidence="2" id="KW-1185">Reference proteome</keyword>
<evidence type="ECO:0000313" key="1">
    <source>
        <dbReference type="EMBL" id="RNA19701.1"/>
    </source>
</evidence>